<dbReference type="Pfam" id="PF00126">
    <property type="entry name" value="HTH_1"/>
    <property type="match status" value="1"/>
</dbReference>
<dbReference type="CDD" id="cd08414">
    <property type="entry name" value="PBP2_LTTR_aromatics_like"/>
    <property type="match status" value="1"/>
</dbReference>
<dbReference type="PROSITE" id="PS50931">
    <property type="entry name" value="HTH_LYSR"/>
    <property type="match status" value="1"/>
</dbReference>
<dbReference type="PRINTS" id="PR00039">
    <property type="entry name" value="HTHLYSR"/>
</dbReference>
<accession>A0A3A9ZQP5</accession>
<comment type="similarity">
    <text evidence="1">Belongs to the LysR transcriptional regulatory family.</text>
</comment>
<evidence type="ECO:0000256" key="1">
    <source>
        <dbReference type="ARBA" id="ARBA00009437"/>
    </source>
</evidence>
<proteinExistence type="inferred from homology"/>
<sequence length="336" mass="36502">MDRVDVGGRPPPHVPSAAREPSLHQLRLFLVLAEELHFGRAAQRLFLSQPALSQQIRALEDRLDVELLHRSSRQVRLTPAGQALIPRARDSVAAMTRLQAVASAYSRTTRGKLRIGAIGGEAFMPYATAILTELSNRHPGITVEIRSVDFVEQVYALPRGDVDAAFLRPPLPSGLRGLHLSTEPRVACLPADDPLVTQAPLTLAQLADRVVVDVPIPELRQWWDFWTVNPRPDGGAVRYGPVAGDMEALLSAVARGRAIAFLPAEARFDYTRRGVAYVDVVDLPPSTAALAWLPRHDNPALTALLQAARTVMRRAGQDWATGRPASGGPAPGGRRA</sequence>
<keyword evidence="3" id="KW-0238">DNA-binding</keyword>
<dbReference type="InterPro" id="IPR036390">
    <property type="entry name" value="WH_DNA-bd_sf"/>
</dbReference>
<gene>
    <name evidence="7" type="ORF">D7223_01665</name>
</gene>
<reference evidence="7 8" key="1">
    <citation type="journal article" date="2004" name="Syst. Appl. Microbiol.">
        <title>Cryptoendolithic actinomycetes from antarctic sandstone rock samples: Micromonospora endolithica sp. nov. and two isolates related to Micromonospora coerulea Jensen 1932.</title>
        <authorList>
            <person name="Hirsch P."/>
            <person name="Mevs U."/>
            <person name="Kroppenstedt R.M."/>
            <person name="Schumann P."/>
            <person name="Stackebrandt E."/>
        </authorList>
    </citation>
    <scope>NUCLEOTIDE SEQUENCE [LARGE SCALE GENOMIC DNA]</scope>
    <source>
        <strain evidence="7 8">JCM 12677</strain>
    </source>
</reference>
<feature type="domain" description="HTH lysR-type" evidence="6">
    <location>
        <begin position="21"/>
        <end position="78"/>
    </location>
</feature>
<dbReference type="PANTHER" id="PTHR30346">
    <property type="entry name" value="TRANSCRIPTIONAL DUAL REGULATOR HCAR-RELATED"/>
    <property type="match status" value="1"/>
</dbReference>
<dbReference type="InterPro" id="IPR005119">
    <property type="entry name" value="LysR_subst-bd"/>
</dbReference>
<organism evidence="7 8">
    <name type="scientific">Micromonospora endolithica</name>
    <dbReference type="NCBI Taxonomy" id="230091"/>
    <lineage>
        <taxon>Bacteria</taxon>
        <taxon>Bacillati</taxon>
        <taxon>Actinomycetota</taxon>
        <taxon>Actinomycetes</taxon>
        <taxon>Micromonosporales</taxon>
        <taxon>Micromonosporaceae</taxon>
        <taxon>Micromonospora</taxon>
    </lineage>
</organism>
<evidence type="ECO:0000256" key="4">
    <source>
        <dbReference type="ARBA" id="ARBA00023163"/>
    </source>
</evidence>
<dbReference type="InterPro" id="IPR000847">
    <property type="entry name" value="LysR_HTH_N"/>
</dbReference>
<dbReference type="OrthoDB" id="79118at2"/>
<evidence type="ECO:0000313" key="7">
    <source>
        <dbReference type="EMBL" id="RKN50519.1"/>
    </source>
</evidence>
<name>A0A3A9ZQP5_9ACTN</name>
<dbReference type="GO" id="GO:0003677">
    <property type="term" value="F:DNA binding"/>
    <property type="evidence" value="ECO:0007669"/>
    <property type="project" value="UniProtKB-KW"/>
</dbReference>
<dbReference type="SUPFAM" id="SSF53850">
    <property type="entry name" value="Periplasmic binding protein-like II"/>
    <property type="match status" value="1"/>
</dbReference>
<dbReference type="EMBL" id="RBAK01000001">
    <property type="protein sequence ID" value="RKN50519.1"/>
    <property type="molecule type" value="Genomic_DNA"/>
</dbReference>
<dbReference type="Proteomes" id="UP000281726">
    <property type="component" value="Unassembled WGS sequence"/>
</dbReference>
<dbReference type="Gene3D" id="1.10.10.10">
    <property type="entry name" value="Winged helix-like DNA-binding domain superfamily/Winged helix DNA-binding domain"/>
    <property type="match status" value="1"/>
</dbReference>
<comment type="caution">
    <text evidence="7">The sequence shown here is derived from an EMBL/GenBank/DDBJ whole genome shotgun (WGS) entry which is preliminary data.</text>
</comment>
<evidence type="ECO:0000259" key="6">
    <source>
        <dbReference type="PROSITE" id="PS50931"/>
    </source>
</evidence>
<dbReference type="InterPro" id="IPR036388">
    <property type="entry name" value="WH-like_DNA-bd_sf"/>
</dbReference>
<dbReference type="SUPFAM" id="SSF46785">
    <property type="entry name" value="Winged helix' DNA-binding domain"/>
    <property type="match status" value="1"/>
</dbReference>
<dbReference type="Pfam" id="PF03466">
    <property type="entry name" value="LysR_substrate"/>
    <property type="match status" value="1"/>
</dbReference>
<keyword evidence="2" id="KW-0805">Transcription regulation</keyword>
<keyword evidence="8" id="KW-1185">Reference proteome</keyword>
<evidence type="ECO:0000256" key="5">
    <source>
        <dbReference type="SAM" id="MobiDB-lite"/>
    </source>
</evidence>
<evidence type="ECO:0000313" key="8">
    <source>
        <dbReference type="Proteomes" id="UP000281726"/>
    </source>
</evidence>
<dbReference type="PANTHER" id="PTHR30346:SF0">
    <property type="entry name" value="HCA OPERON TRANSCRIPTIONAL ACTIVATOR HCAR"/>
    <property type="match status" value="1"/>
</dbReference>
<evidence type="ECO:0000256" key="2">
    <source>
        <dbReference type="ARBA" id="ARBA00023015"/>
    </source>
</evidence>
<dbReference type="FunFam" id="1.10.10.10:FF:000001">
    <property type="entry name" value="LysR family transcriptional regulator"/>
    <property type="match status" value="1"/>
</dbReference>
<dbReference type="AlphaFoldDB" id="A0A3A9ZQP5"/>
<feature type="region of interest" description="Disordered" evidence="5">
    <location>
        <begin position="317"/>
        <end position="336"/>
    </location>
</feature>
<dbReference type="Gene3D" id="3.40.190.10">
    <property type="entry name" value="Periplasmic binding protein-like II"/>
    <property type="match status" value="2"/>
</dbReference>
<dbReference type="RefSeq" id="WP_120724024.1">
    <property type="nucleotide sequence ID" value="NZ_RBAK01000001.1"/>
</dbReference>
<keyword evidence="4" id="KW-0804">Transcription</keyword>
<evidence type="ECO:0000256" key="3">
    <source>
        <dbReference type="ARBA" id="ARBA00023125"/>
    </source>
</evidence>
<dbReference type="GO" id="GO:0032993">
    <property type="term" value="C:protein-DNA complex"/>
    <property type="evidence" value="ECO:0007669"/>
    <property type="project" value="TreeGrafter"/>
</dbReference>
<dbReference type="GO" id="GO:0003700">
    <property type="term" value="F:DNA-binding transcription factor activity"/>
    <property type="evidence" value="ECO:0007669"/>
    <property type="project" value="InterPro"/>
</dbReference>
<protein>
    <submittedName>
        <fullName evidence="7">LysR family transcriptional regulator</fullName>
    </submittedName>
</protein>